<dbReference type="RefSeq" id="WP_008734169.1">
    <property type="nucleotide sequence ID" value="NZ_CP004387.1"/>
</dbReference>
<dbReference type="AlphaFoldDB" id="A0A0B4XS88"/>
<gene>
    <name evidence="2" type="ORF">S7S_13600</name>
</gene>
<dbReference type="Proteomes" id="UP000006764">
    <property type="component" value="Chromosome"/>
</dbReference>
<keyword evidence="3" id="KW-1185">Reference proteome</keyword>
<dbReference type="InterPro" id="IPR025587">
    <property type="entry name" value="DUF4351"/>
</dbReference>
<dbReference type="Pfam" id="PF14261">
    <property type="entry name" value="DUF4351"/>
    <property type="match status" value="1"/>
</dbReference>
<name>A0A0B4XS88_9GAMM</name>
<sequence length="313" mass="36429">MDAHDDYDSPWKEAVEVMLPEFMAFYFPDAAAHIDWQQPHRFLDQELQQIMPDAESGKRVVDKLAEVMLLNGDSQWVYIHIEIQSQRDNAFAERMYCYHYRIFDRYQRPVASFAILADNHPHWRPAHYQSSVLGCHQRLDFPIAKLLDYASQETGLLASENPFALVTLAHLHTRRTRGQDRQRYRTKRRLLLLLAGRQWERQRIIQLFRVIDWLMTLPPVLNQQLRREVANQGGPTVKFLSVFERHAIDEAAREALAQGIVQGESVLLARMLTRRFGPLPTEVQTRLTSASSSQLEHWADRILDAASLDEVFG</sequence>
<dbReference type="KEGG" id="apac:S7S_13600"/>
<evidence type="ECO:0000259" key="1">
    <source>
        <dbReference type="Pfam" id="PF14261"/>
    </source>
</evidence>
<protein>
    <recommendedName>
        <fullName evidence="1">DUF4351 domain-containing protein</fullName>
    </recommendedName>
</protein>
<dbReference type="PANTHER" id="PTHR35586:SF1">
    <property type="entry name" value="SLL1691 PROTEIN"/>
    <property type="match status" value="1"/>
</dbReference>
<proteinExistence type="predicted"/>
<dbReference type="EMBL" id="CP004387">
    <property type="protein sequence ID" value="AJD49132.1"/>
    <property type="molecule type" value="Genomic_DNA"/>
</dbReference>
<dbReference type="STRING" id="391936.S7S_13600"/>
<evidence type="ECO:0000313" key="2">
    <source>
        <dbReference type="EMBL" id="AJD49132.1"/>
    </source>
</evidence>
<dbReference type="PANTHER" id="PTHR35586">
    <property type="entry name" value="SLL1691 PROTEIN"/>
    <property type="match status" value="1"/>
</dbReference>
<dbReference type="OrthoDB" id="7025307at2"/>
<dbReference type="HOGENOM" id="CLU_071039_1_1_6"/>
<accession>A0A0B4XS88</accession>
<feature type="domain" description="DUF4351" evidence="1">
    <location>
        <begin position="258"/>
        <end position="310"/>
    </location>
</feature>
<reference evidence="2 3" key="1">
    <citation type="journal article" date="2012" name="J. Bacteriol.">
        <title>Genome sequence of an alkane-degrading bacterium, Alcanivorax pacificus type strain W11-5, isolated from deep sea sediment.</title>
        <authorList>
            <person name="Lai Q."/>
            <person name="Shao Z."/>
        </authorList>
    </citation>
    <scope>NUCLEOTIDE SEQUENCE [LARGE SCALE GENOMIC DNA]</scope>
    <source>
        <strain evidence="2 3">W11-5</strain>
    </source>
</reference>
<organism evidence="2 3">
    <name type="scientific">Isoalcanivorax pacificus W11-5</name>
    <dbReference type="NCBI Taxonomy" id="391936"/>
    <lineage>
        <taxon>Bacteria</taxon>
        <taxon>Pseudomonadati</taxon>
        <taxon>Pseudomonadota</taxon>
        <taxon>Gammaproteobacteria</taxon>
        <taxon>Oceanospirillales</taxon>
        <taxon>Alcanivoracaceae</taxon>
        <taxon>Isoalcanivorax</taxon>
    </lineage>
</organism>
<evidence type="ECO:0000313" key="3">
    <source>
        <dbReference type="Proteomes" id="UP000006764"/>
    </source>
</evidence>